<keyword evidence="3" id="KW-0732">Signal</keyword>
<dbReference type="Pfam" id="PF17823">
    <property type="entry name" value="DUF5585"/>
    <property type="match status" value="1"/>
</dbReference>
<organism evidence="4">
    <name type="scientific">Desmodus rotundus</name>
    <name type="common">Vampire bat</name>
    <dbReference type="NCBI Taxonomy" id="9430"/>
    <lineage>
        <taxon>Eukaryota</taxon>
        <taxon>Metazoa</taxon>
        <taxon>Chordata</taxon>
        <taxon>Craniata</taxon>
        <taxon>Vertebrata</taxon>
        <taxon>Euteleostomi</taxon>
        <taxon>Mammalia</taxon>
        <taxon>Eutheria</taxon>
        <taxon>Laurasiatheria</taxon>
        <taxon>Chiroptera</taxon>
        <taxon>Yangochiroptera</taxon>
        <taxon>Phyllostomidae</taxon>
        <taxon>Desmodontinae</taxon>
        <taxon>Desmodus</taxon>
    </lineage>
</organism>
<feature type="compositionally biased region" description="Polar residues" evidence="1">
    <location>
        <begin position="194"/>
        <end position="207"/>
    </location>
</feature>
<feature type="region of interest" description="Disordered" evidence="1">
    <location>
        <begin position="89"/>
        <end position="232"/>
    </location>
</feature>
<dbReference type="InterPro" id="IPR052660">
    <property type="entry name" value="Erythrocyte_Invasion_ImmMod"/>
</dbReference>
<evidence type="ECO:0000256" key="3">
    <source>
        <dbReference type="SAM" id="SignalP"/>
    </source>
</evidence>
<keyword evidence="2" id="KW-1133">Transmembrane helix</keyword>
<accession>K9IK88</accession>
<keyword evidence="2" id="KW-0472">Membrane</keyword>
<feature type="signal peptide" evidence="3">
    <location>
        <begin position="1"/>
        <end position="16"/>
    </location>
</feature>
<evidence type="ECO:0000313" key="4">
    <source>
        <dbReference type="EMBL" id="JAA47087.1"/>
    </source>
</evidence>
<feature type="transmembrane region" description="Helical" evidence="2">
    <location>
        <begin position="352"/>
        <end position="373"/>
    </location>
</feature>
<feature type="compositionally biased region" description="Pro residues" evidence="1">
    <location>
        <begin position="273"/>
        <end position="282"/>
    </location>
</feature>
<dbReference type="InterPro" id="IPR041056">
    <property type="entry name" value="DUF5585"/>
</dbReference>
<proteinExistence type="evidence at transcript level"/>
<feature type="chain" id="PRO_5003931056" evidence="3">
    <location>
        <begin position="17"/>
        <end position="400"/>
    </location>
</feature>
<feature type="compositionally biased region" description="Polar residues" evidence="1">
    <location>
        <begin position="296"/>
        <end position="315"/>
    </location>
</feature>
<dbReference type="PANTHER" id="PTHR16021">
    <property type="entry name" value="MANSC DOMAIN CONTAINING PROTEIN 1"/>
    <property type="match status" value="1"/>
</dbReference>
<dbReference type="AlphaFoldDB" id="K9IK88"/>
<name>K9IK88_DESRO</name>
<sequence>MWPALVLACLSSLSLSGRLVASQDPGSPALNLTHDSVVPKGAPREAAESVFNTTSARMTLPSPVTSAGGTLGANRISLVITAGRTHRTDVGTPAAVAGGPDLPASRWPTPASPTSTRPAPSSTTTLSTAHTQAPSSGTSPGTDPPMPLASSAQTAAAASVRADSPLGTQDLAKRTPGPSTASPLLPVGPHAPNESIQGPTIQASTAQPVADKASSPTPSLVNTATGSTLSSVASASTTVVTAIKTQAEGSAASTVPTSVPHTSWTPMVEPLSPTTPPSPAPSPQGGTGPGTLPTQEQVQPEATGGTASNSPTPGSSGDPKVPTTDSCQLSTQGQYLVVTTNPLPLSPVNRSALLAVLLLGVTLFVTVLVLFALQAYESYKKKGYTQVDYLINGMYADSEM</sequence>
<dbReference type="GO" id="GO:0005794">
    <property type="term" value="C:Golgi apparatus"/>
    <property type="evidence" value="ECO:0007669"/>
    <property type="project" value="TreeGrafter"/>
</dbReference>
<reference evidence="4" key="1">
    <citation type="submission" date="2012-11" db="EMBL/GenBank/DDBJ databases">
        <title>The Vampirome: Transcriptome and Proteome Analysis of the Submandibular and Accessory Glands of the Vampire Bat and Vector of Human Rabies, Desmodus rotundus.</title>
        <authorList>
            <person name="Francischetti I.M.B."/>
            <person name="Assumpcao T.C.F."/>
            <person name="Ma D."/>
            <person name="Vicente E.C."/>
            <person name="Ribeiro J.M.C."/>
        </authorList>
    </citation>
    <scope>NUCLEOTIDE SEQUENCE</scope>
    <source>
        <tissue evidence="4">Salivary gland</tissue>
    </source>
</reference>
<dbReference type="EMBL" id="GABZ01006438">
    <property type="protein sequence ID" value="JAA47087.1"/>
    <property type="molecule type" value="mRNA"/>
</dbReference>
<keyword evidence="2" id="KW-0812">Transmembrane</keyword>
<dbReference type="PANTHER" id="PTHR16021:SF9">
    <property type="entry name" value="CHROMOSOME 11 OPEN READING FRAME 24"/>
    <property type="match status" value="1"/>
</dbReference>
<feature type="compositionally biased region" description="Low complexity" evidence="1">
    <location>
        <begin position="223"/>
        <end position="232"/>
    </location>
</feature>
<feature type="region of interest" description="Disordered" evidence="1">
    <location>
        <begin position="247"/>
        <end position="328"/>
    </location>
</feature>
<evidence type="ECO:0000256" key="1">
    <source>
        <dbReference type="SAM" id="MobiDB-lite"/>
    </source>
</evidence>
<evidence type="ECO:0000256" key="2">
    <source>
        <dbReference type="SAM" id="Phobius"/>
    </source>
</evidence>
<feature type="compositionally biased region" description="Low complexity" evidence="1">
    <location>
        <begin position="149"/>
        <end position="164"/>
    </location>
</feature>
<feature type="compositionally biased region" description="Low complexity" evidence="1">
    <location>
        <begin position="103"/>
        <end position="141"/>
    </location>
</feature>
<protein>
    <submittedName>
        <fullName evidence="4">Putative vesicle coat complex copii subunit sec31</fullName>
    </submittedName>
</protein>
<feature type="compositionally biased region" description="Polar residues" evidence="1">
    <location>
        <begin position="247"/>
        <end position="265"/>
    </location>
</feature>